<organism evidence="1 2">
    <name type="scientific">Occultella aeris</name>
    <dbReference type="NCBI Taxonomy" id="2761496"/>
    <lineage>
        <taxon>Bacteria</taxon>
        <taxon>Bacillati</taxon>
        <taxon>Actinomycetota</taxon>
        <taxon>Actinomycetes</taxon>
        <taxon>Micrococcales</taxon>
        <taxon>Ruaniaceae</taxon>
        <taxon>Occultella</taxon>
    </lineage>
</organism>
<reference evidence="1 2" key="1">
    <citation type="submission" date="2019-11" db="EMBL/GenBank/DDBJ databases">
        <authorList>
            <person name="Criscuolo A."/>
        </authorList>
    </citation>
    <scope>NUCLEOTIDE SEQUENCE [LARGE SCALE GENOMIC DNA]</scope>
    <source>
        <strain evidence="1">CIP111667</strain>
    </source>
</reference>
<dbReference type="Proteomes" id="UP000419743">
    <property type="component" value="Unassembled WGS sequence"/>
</dbReference>
<dbReference type="RefSeq" id="WP_156740037.1">
    <property type="nucleotide sequence ID" value="NZ_CACRYJ010000017.1"/>
</dbReference>
<accession>A0A7M4DGG8</accession>
<sequence>MMRPDVVVILADGHSGSAVAPAAANHPWSARFEVIPRDWILAAAH</sequence>
<comment type="caution">
    <text evidence="1">The sequence shown here is derived from an EMBL/GenBank/DDBJ whole genome shotgun (WGS) entry which is preliminary data.</text>
</comment>
<keyword evidence="2" id="KW-1185">Reference proteome</keyword>
<evidence type="ECO:0000313" key="1">
    <source>
        <dbReference type="EMBL" id="VZO36011.1"/>
    </source>
</evidence>
<name>A0A7M4DGG8_9MICO</name>
<evidence type="ECO:0000313" key="2">
    <source>
        <dbReference type="Proteomes" id="UP000419743"/>
    </source>
</evidence>
<dbReference type="AlphaFoldDB" id="A0A7M4DGG8"/>
<protein>
    <submittedName>
        <fullName evidence="1">Uncharacterized protein</fullName>
    </submittedName>
</protein>
<dbReference type="EMBL" id="CACRYJ010000017">
    <property type="protein sequence ID" value="VZO36011.1"/>
    <property type="molecule type" value="Genomic_DNA"/>
</dbReference>
<gene>
    <name evidence="1" type="ORF">HALOF300_01215</name>
</gene>
<proteinExistence type="predicted"/>